<reference evidence="1 2" key="1">
    <citation type="journal article" date="2015" name="Proc. Natl. Acad. Sci. U.S.A.">
        <title>The resurrection genome of Boea hygrometrica: A blueprint for survival of dehydration.</title>
        <authorList>
            <person name="Xiao L."/>
            <person name="Yang G."/>
            <person name="Zhang L."/>
            <person name="Yang X."/>
            <person name="Zhao S."/>
            <person name="Ji Z."/>
            <person name="Zhou Q."/>
            <person name="Hu M."/>
            <person name="Wang Y."/>
            <person name="Chen M."/>
            <person name="Xu Y."/>
            <person name="Jin H."/>
            <person name="Xiao X."/>
            <person name="Hu G."/>
            <person name="Bao F."/>
            <person name="Hu Y."/>
            <person name="Wan P."/>
            <person name="Li L."/>
            <person name="Deng X."/>
            <person name="Kuang T."/>
            <person name="Xiang C."/>
            <person name="Zhu J.K."/>
            <person name="Oliver M.J."/>
            <person name="He Y."/>
        </authorList>
    </citation>
    <scope>NUCLEOTIDE SEQUENCE [LARGE SCALE GENOMIC DNA]</scope>
    <source>
        <strain evidence="2">cv. XS01</strain>
    </source>
</reference>
<evidence type="ECO:0000313" key="2">
    <source>
        <dbReference type="Proteomes" id="UP000250235"/>
    </source>
</evidence>
<sequence length="52" mass="6024">MEKLMDVDDVDSSLDIFGRSPIELDIHRLADAIFFNFLEMNLMMNKFGIVLC</sequence>
<dbReference type="EMBL" id="KQ989523">
    <property type="protein sequence ID" value="KZV54441.1"/>
    <property type="molecule type" value="Genomic_DNA"/>
</dbReference>
<evidence type="ECO:0000313" key="1">
    <source>
        <dbReference type="EMBL" id="KZV54441.1"/>
    </source>
</evidence>
<gene>
    <name evidence="1" type="ORF">F511_09756</name>
</gene>
<accession>A0A2Z7DBN3</accession>
<protein>
    <submittedName>
        <fullName evidence="1">Uncharacterized protein</fullName>
    </submittedName>
</protein>
<dbReference type="Proteomes" id="UP000250235">
    <property type="component" value="Unassembled WGS sequence"/>
</dbReference>
<name>A0A2Z7DBN3_9LAMI</name>
<proteinExistence type="predicted"/>
<dbReference type="AlphaFoldDB" id="A0A2Z7DBN3"/>
<organism evidence="1 2">
    <name type="scientific">Dorcoceras hygrometricum</name>
    <dbReference type="NCBI Taxonomy" id="472368"/>
    <lineage>
        <taxon>Eukaryota</taxon>
        <taxon>Viridiplantae</taxon>
        <taxon>Streptophyta</taxon>
        <taxon>Embryophyta</taxon>
        <taxon>Tracheophyta</taxon>
        <taxon>Spermatophyta</taxon>
        <taxon>Magnoliopsida</taxon>
        <taxon>eudicotyledons</taxon>
        <taxon>Gunneridae</taxon>
        <taxon>Pentapetalae</taxon>
        <taxon>asterids</taxon>
        <taxon>lamiids</taxon>
        <taxon>Lamiales</taxon>
        <taxon>Gesneriaceae</taxon>
        <taxon>Didymocarpoideae</taxon>
        <taxon>Trichosporeae</taxon>
        <taxon>Loxocarpinae</taxon>
        <taxon>Dorcoceras</taxon>
    </lineage>
</organism>
<keyword evidence="2" id="KW-1185">Reference proteome</keyword>